<keyword evidence="3" id="KW-1185">Reference proteome</keyword>
<reference evidence="2 3" key="1">
    <citation type="submission" date="2020-04" db="EMBL/GenBank/DDBJ databases">
        <title>Plant Genome Project.</title>
        <authorList>
            <person name="Zhang R.-G."/>
        </authorList>
    </citation>
    <scope>NUCLEOTIDE SEQUENCE [LARGE SCALE GENOMIC DNA]</scope>
    <source>
        <strain evidence="2">YNK0</strain>
        <tissue evidence="2">Leaf</tissue>
    </source>
</reference>
<dbReference type="InterPro" id="IPR004314">
    <property type="entry name" value="Neprosin"/>
</dbReference>
<dbReference type="PANTHER" id="PTHR31589">
    <property type="entry name" value="PROTEIN, PUTATIVE (DUF239)-RELATED-RELATED"/>
    <property type="match status" value="1"/>
</dbReference>
<dbReference type="Pfam" id="PF14365">
    <property type="entry name" value="Neprosin_AP"/>
    <property type="match status" value="1"/>
</dbReference>
<dbReference type="OMA" id="SAYIMRI"/>
<sequence>MKIGFMAARETKKVILLVFVTFSLISSRDVVTGRRGLSKEEDWDLDRQLKFINKPAAKSIQTKYGDILDCIDINKQLAFDHPLLKNHTIQIRPKFIPKGMIGKASSTMTSSQFIFKNIGCPPGTVPIRRTQKEDLMMAKYLSLLGRKYPTNILPLSNNQSGHHFAVLEMKSGCYGSKAHLNIWGPSVSNDQFSLASIWLVNGAEDEINTIQAGWIVNPYLFQNFTRLYTYWTADGYHRTGCFNTNCPGFVQVSTEIYLGIILNPLSTYAGEQYEIPLSVYQDHDTGNWWLIYGEDKYVGYWPKSIFTTLAHGASKVAWGGETFSPQTEPSPSMGSGHFSKEGFRRSCYFNRIQVADQTGTFFNLNAGLLDTYADEPKCYDIINGGNSGDEWGNYMYFGGPGLCIFQ</sequence>
<protein>
    <recommendedName>
        <fullName evidence="1">Neprosin PEP catalytic domain-containing protein</fullName>
    </recommendedName>
</protein>
<name>A0A835D1T0_TETSI</name>
<dbReference type="InterPro" id="IPR025521">
    <property type="entry name" value="Neprosin_propep"/>
</dbReference>
<dbReference type="PANTHER" id="PTHR31589:SF235">
    <property type="entry name" value="PROTEIN, PUTATIVE (DUF239)-RELATED"/>
    <property type="match status" value="1"/>
</dbReference>
<organism evidence="2 3">
    <name type="scientific">Tetracentron sinense</name>
    <name type="common">Spur-leaf</name>
    <dbReference type="NCBI Taxonomy" id="13715"/>
    <lineage>
        <taxon>Eukaryota</taxon>
        <taxon>Viridiplantae</taxon>
        <taxon>Streptophyta</taxon>
        <taxon>Embryophyta</taxon>
        <taxon>Tracheophyta</taxon>
        <taxon>Spermatophyta</taxon>
        <taxon>Magnoliopsida</taxon>
        <taxon>Trochodendrales</taxon>
        <taxon>Trochodendraceae</taxon>
        <taxon>Tetracentron</taxon>
    </lineage>
</organism>
<evidence type="ECO:0000313" key="3">
    <source>
        <dbReference type="Proteomes" id="UP000655225"/>
    </source>
</evidence>
<gene>
    <name evidence="2" type="ORF">HHK36_027712</name>
</gene>
<dbReference type="EMBL" id="JABCRI010000021">
    <property type="protein sequence ID" value="KAF8380230.1"/>
    <property type="molecule type" value="Genomic_DNA"/>
</dbReference>
<dbReference type="AlphaFoldDB" id="A0A835D1T0"/>
<proteinExistence type="predicted"/>
<dbReference type="OrthoDB" id="1858978at2759"/>
<comment type="caution">
    <text evidence="2">The sequence shown here is derived from an EMBL/GenBank/DDBJ whole genome shotgun (WGS) entry which is preliminary data.</text>
</comment>
<feature type="domain" description="Neprosin PEP catalytic" evidence="1">
    <location>
        <begin position="154"/>
        <end position="404"/>
    </location>
</feature>
<dbReference type="Proteomes" id="UP000655225">
    <property type="component" value="Unassembled WGS sequence"/>
</dbReference>
<dbReference type="Gene3D" id="3.90.1320.10">
    <property type="entry name" value="Outer-capsid protein sigma 3, large lobe"/>
    <property type="match status" value="1"/>
</dbReference>
<dbReference type="InterPro" id="IPR053168">
    <property type="entry name" value="Glutamic_endopeptidase"/>
</dbReference>
<dbReference type="PROSITE" id="PS52045">
    <property type="entry name" value="NEPROSIN_PEP_CD"/>
    <property type="match status" value="1"/>
</dbReference>
<dbReference type="Pfam" id="PF03080">
    <property type="entry name" value="Neprosin"/>
    <property type="match status" value="1"/>
</dbReference>
<evidence type="ECO:0000313" key="2">
    <source>
        <dbReference type="EMBL" id="KAF8380230.1"/>
    </source>
</evidence>
<accession>A0A835D1T0</accession>
<evidence type="ECO:0000259" key="1">
    <source>
        <dbReference type="PROSITE" id="PS52045"/>
    </source>
</evidence>